<dbReference type="CDD" id="cd07377">
    <property type="entry name" value="WHTH_GntR"/>
    <property type="match status" value="1"/>
</dbReference>
<dbReference type="Gene3D" id="1.10.10.10">
    <property type="entry name" value="Winged helix-like DNA-binding domain superfamily/Winged helix DNA-binding domain"/>
    <property type="match status" value="1"/>
</dbReference>
<evidence type="ECO:0000313" key="6">
    <source>
        <dbReference type="Proteomes" id="UP000094795"/>
    </source>
</evidence>
<protein>
    <recommendedName>
        <fullName evidence="4">HTH gntR-type domain-containing protein</fullName>
    </recommendedName>
</protein>
<dbReference type="Pfam" id="PF07729">
    <property type="entry name" value="FCD"/>
    <property type="match status" value="1"/>
</dbReference>
<reference evidence="5" key="1">
    <citation type="submission" date="2015-12" db="EMBL/GenBank/DDBJ databases">
        <authorList>
            <person name="Shamseldin A."/>
            <person name="Moawad H."/>
            <person name="Abd El-Rahim W.M."/>
            <person name="Sadowsky M.J."/>
        </authorList>
    </citation>
    <scope>NUCLEOTIDE SEQUENCE [LARGE SCALE GENOMIC DNA]</scope>
    <source>
        <strain evidence="5">JC234</strain>
    </source>
</reference>
<comment type="caution">
    <text evidence="5">The sequence shown here is derived from an EMBL/GenBank/DDBJ whole genome shotgun (WGS) entry which is preliminary data.</text>
</comment>
<keyword evidence="1" id="KW-0805">Transcription regulation</keyword>
<keyword evidence="6" id="KW-1185">Reference proteome</keyword>
<dbReference type="InterPro" id="IPR036388">
    <property type="entry name" value="WH-like_DNA-bd_sf"/>
</dbReference>
<dbReference type="SUPFAM" id="SSF48008">
    <property type="entry name" value="GntR ligand-binding domain-like"/>
    <property type="match status" value="1"/>
</dbReference>
<dbReference type="SMART" id="SM00895">
    <property type="entry name" value="FCD"/>
    <property type="match status" value="1"/>
</dbReference>
<dbReference type="PANTHER" id="PTHR43537:SF51">
    <property type="entry name" value="HTH-TYPE TRANSCRIPTIONAL REGULATOR LGOR-RELATED"/>
    <property type="match status" value="1"/>
</dbReference>
<name>A0A1C1YYA9_9HYPH</name>
<dbReference type="Proteomes" id="UP000094795">
    <property type="component" value="Unassembled WGS sequence"/>
</dbReference>
<keyword evidence="2" id="KW-0238">DNA-binding</keyword>
<dbReference type="EMBL" id="LQZT01000007">
    <property type="protein sequence ID" value="OCW58390.1"/>
    <property type="molecule type" value="Genomic_DNA"/>
</dbReference>
<feature type="domain" description="HTH gntR-type" evidence="4">
    <location>
        <begin position="5"/>
        <end position="72"/>
    </location>
</feature>
<dbReference type="InterPro" id="IPR011711">
    <property type="entry name" value="GntR_C"/>
</dbReference>
<evidence type="ECO:0000256" key="1">
    <source>
        <dbReference type="ARBA" id="ARBA00023015"/>
    </source>
</evidence>
<dbReference type="STRING" id="1480615.AWJ14_13765"/>
<dbReference type="PROSITE" id="PS50949">
    <property type="entry name" value="HTH_GNTR"/>
    <property type="match status" value="1"/>
</dbReference>
<evidence type="ECO:0000313" key="5">
    <source>
        <dbReference type="EMBL" id="OCW58390.1"/>
    </source>
</evidence>
<keyword evidence="3" id="KW-0804">Transcription</keyword>
<dbReference type="InterPro" id="IPR036390">
    <property type="entry name" value="WH_DNA-bd_sf"/>
</dbReference>
<dbReference type="InterPro" id="IPR008920">
    <property type="entry name" value="TF_FadR/GntR_C"/>
</dbReference>
<dbReference type="Gene3D" id="1.20.120.530">
    <property type="entry name" value="GntR ligand-binding domain-like"/>
    <property type="match status" value="1"/>
</dbReference>
<gene>
    <name evidence="5" type="ORF">AWJ14_13765</name>
</gene>
<dbReference type="GO" id="GO:0003677">
    <property type="term" value="F:DNA binding"/>
    <property type="evidence" value="ECO:0007669"/>
    <property type="project" value="UniProtKB-KW"/>
</dbReference>
<dbReference type="GO" id="GO:0003700">
    <property type="term" value="F:DNA-binding transcription factor activity"/>
    <property type="evidence" value="ECO:0007669"/>
    <property type="project" value="InterPro"/>
</dbReference>
<sequence>MERPKSLTELVTGTIRDWIVSGRLDLGEHISEVRVATELGVSRTPVREAMNRLEMEGLLKVEPQKGTFVFCLAPEEVAKLCDARVCLETAALKEAIRTNSGLLLERLRSCTAKMTIARENDDVSGYLALDTEFHQHFFDCSGNRFLDDAYQAIAQKMASLRNRLGRHPDHMAKSFREHIEIADAVGKSDTDTALAILRMHIDRKEGSYWNVATKDAG</sequence>
<dbReference type="Pfam" id="PF00392">
    <property type="entry name" value="GntR"/>
    <property type="match status" value="1"/>
</dbReference>
<dbReference type="PANTHER" id="PTHR43537">
    <property type="entry name" value="TRANSCRIPTIONAL REGULATOR, GNTR FAMILY"/>
    <property type="match status" value="1"/>
</dbReference>
<dbReference type="AlphaFoldDB" id="A0A1C1YYA9"/>
<dbReference type="PRINTS" id="PR00035">
    <property type="entry name" value="HTHGNTR"/>
</dbReference>
<evidence type="ECO:0000256" key="2">
    <source>
        <dbReference type="ARBA" id="ARBA00023125"/>
    </source>
</evidence>
<accession>A0A1C1YYA9</accession>
<dbReference type="InterPro" id="IPR000524">
    <property type="entry name" value="Tscrpt_reg_HTH_GntR"/>
</dbReference>
<dbReference type="SMART" id="SM00345">
    <property type="entry name" value="HTH_GNTR"/>
    <property type="match status" value="1"/>
</dbReference>
<proteinExistence type="predicted"/>
<evidence type="ECO:0000259" key="4">
    <source>
        <dbReference type="PROSITE" id="PS50949"/>
    </source>
</evidence>
<evidence type="ECO:0000256" key="3">
    <source>
        <dbReference type="ARBA" id="ARBA00023163"/>
    </source>
</evidence>
<organism evidence="5 6">
    <name type="scientific">Hoeflea olei</name>
    <dbReference type="NCBI Taxonomy" id="1480615"/>
    <lineage>
        <taxon>Bacteria</taxon>
        <taxon>Pseudomonadati</taxon>
        <taxon>Pseudomonadota</taxon>
        <taxon>Alphaproteobacteria</taxon>
        <taxon>Hyphomicrobiales</taxon>
        <taxon>Rhizobiaceae</taxon>
        <taxon>Hoeflea</taxon>
    </lineage>
</organism>
<dbReference type="SUPFAM" id="SSF46785">
    <property type="entry name" value="Winged helix' DNA-binding domain"/>
    <property type="match status" value="1"/>
</dbReference>